<organism evidence="2 3">
    <name type="scientific">Choiromyces venosus 120613-1</name>
    <dbReference type="NCBI Taxonomy" id="1336337"/>
    <lineage>
        <taxon>Eukaryota</taxon>
        <taxon>Fungi</taxon>
        <taxon>Dikarya</taxon>
        <taxon>Ascomycota</taxon>
        <taxon>Pezizomycotina</taxon>
        <taxon>Pezizomycetes</taxon>
        <taxon>Pezizales</taxon>
        <taxon>Tuberaceae</taxon>
        <taxon>Choiromyces</taxon>
    </lineage>
</organism>
<evidence type="ECO:0000313" key="3">
    <source>
        <dbReference type="Proteomes" id="UP000276215"/>
    </source>
</evidence>
<name>A0A3N4J692_9PEZI</name>
<dbReference type="GO" id="GO:0006569">
    <property type="term" value="P:L-tryptophan catabolic process"/>
    <property type="evidence" value="ECO:0007669"/>
    <property type="project" value="InterPro"/>
</dbReference>
<protein>
    <submittedName>
        <fullName evidence="2">Uncharacterized protein</fullName>
    </submittedName>
</protein>
<gene>
    <name evidence="2" type="ORF">L873DRAFT_1815359</name>
</gene>
<keyword evidence="3" id="KW-1185">Reference proteome</keyword>
<dbReference type="AlphaFoldDB" id="A0A3N4J692"/>
<dbReference type="InterPro" id="IPR010111">
    <property type="entry name" value="Kynureninase"/>
</dbReference>
<dbReference type="Proteomes" id="UP000276215">
    <property type="component" value="Unassembled WGS sequence"/>
</dbReference>
<evidence type="ECO:0000256" key="1">
    <source>
        <dbReference type="ARBA" id="ARBA00022898"/>
    </source>
</evidence>
<dbReference type="EMBL" id="ML120446">
    <property type="protein sequence ID" value="RPA93822.1"/>
    <property type="molecule type" value="Genomic_DNA"/>
</dbReference>
<reference evidence="2 3" key="1">
    <citation type="journal article" date="2018" name="Nat. Ecol. Evol.">
        <title>Pezizomycetes genomes reveal the molecular basis of ectomycorrhizal truffle lifestyle.</title>
        <authorList>
            <person name="Murat C."/>
            <person name="Payen T."/>
            <person name="Noel B."/>
            <person name="Kuo A."/>
            <person name="Morin E."/>
            <person name="Chen J."/>
            <person name="Kohler A."/>
            <person name="Krizsan K."/>
            <person name="Balestrini R."/>
            <person name="Da Silva C."/>
            <person name="Montanini B."/>
            <person name="Hainaut M."/>
            <person name="Levati E."/>
            <person name="Barry K.W."/>
            <person name="Belfiori B."/>
            <person name="Cichocki N."/>
            <person name="Clum A."/>
            <person name="Dockter R.B."/>
            <person name="Fauchery L."/>
            <person name="Guy J."/>
            <person name="Iotti M."/>
            <person name="Le Tacon F."/>
            <person name="Lindquist E.A."/>
            <person name="Lipzen A."/>
            <person name="Malagnac F."/>
            <person name="Mello A."/>
            <person name="Molinier V."/>
            <person name="Miyauchi S."/>
            <person name="Poulain J."/>
            <person name="Riccioni C."/>
            <person name="Rubini A."/>
            <person name="Sitrit Y."/>
            <person name="Splivallo R."/>
            <person name="Traeger S."/>
            <person name="Wang M."/>
            <person name="Zifcakova L."/>
            <person name="Wipf D."/>
            <person name="Zambonelli A."/>
            <person name="Paolocci F."/>
            <person name="Nowrousian M."/>
            <person name="Ottonello S."/>
            <person name="Baldrian P."/>
            <person name="Spatafora J.W."/>
            <person name="Henrissat B."/>
            <person name="Nagy L.G."/>
            <person name="Aury J.M."/>
            <person name="Wincker P."/>
            <person name="Grigoriev I.V."/>
            <person name="Bonfante P."/>
            <person name="Martin F.M."/>
        </authorList>
    </citation>
    <scope>NUCLEOTIDE SEQUENCE [LARGE SCALE GENOMIC DNA]</scope>
    <source>
        <strain evidence="2 3">120613-1</strain>
    </source>
</reference>
<keyword evidence="1" id="KW-0663">Pyridoxal phosphate</keyword>
<dbReference type="GO" id="GO:0009435">
    <property type="term" value="P:NAD+ biosynthetic process"/>
    <property type="evidence" value="ECO:0007669"/>
    <property type="project" value="InterPro"/>
</dbReference>
<dbReference type="GO" id="GO:0030429">
    <property type="term" value="F:kynureninase activity"/>
    <property type="evidence" value="ECO:0007669"/>
    <property type="project" value="InterPro"/>
</dbReference>
<dbReference type="InterPro" id="IPR015422">
    <property type="entry name" value="PyrdxlP-dep_Trfase_small"/>
</dbReference>
<evidence type="ECO:0000313" key="2">
    <source>
        <dbReference type="EMBL" id="RPA93822.1"/>
    </source>
</evidence>
<dbReference type="Pfam" id="PF22580">
    <property type="entry name" value="KYNU_C"/>
    <property type="match status" value="1"/>
</dbReference>
<dbReference type="Gene3D" id="3.90.1150.10">
    <property type="entry name" value="Aspartate Aminotransferase, domain 1"/>
    <property type="match status" value="1"/>
</dbReference>
<sequence length="58" mass="6296">MVYRSGGPSPGVIRTAPLPLYNTFEEVWDFVQAYAASKGGGTVGKIEVDIRKNRPVSL</sequence>
<accession>A0A3N4J692</accession>
<proteinExistence type="predicted"/>
<dbReference type="GO" id="GO:0030170">
    <property type="term" value="F:pyridoxal phosphate binding"/>
    <property type="evidence" value="ECO:0007669"/>
    <property type="project" value="InterPro"/>
</dbReference>
<dbReference type="GO" id="GO:0005737">
    <property type="term" value="C:cytoplasm"/>
    <property type="evidence" value="ECO:0007669"/>
    <property type="project" value="InterPro"/>
</dbReference>